<sequence>MPRLHFILRLLITGGLSIYCWAWRVDMPRHIVALKGSCLTIPCSFDYYQNPPVRPNRVVWYQYQSRGYPLVYDDWHSKSVIDIFRGRTRVSTYGRSCTLEIYPVSYSHHRQKLYPWVDPENVGKGTYAFYDTTVTLEVVEGGPVCEGPVQCRHTCKSQPPTLSLNIPLKEHSLYHSTSTDGKTKTILTTVMFVERDQQTVQCSFTPLSITPTTEEFLEGVSTQVRCTASYTCAQNIPTLTWNYGNMVTSTHTVSSGKAQWTTTSTVKFISAARDHGKYLTCYARNMMSRGWSFSAPSSVTGMAGSCIVIPCSFTYTQSRPANPKVIWYLYQSKGYSPVYDSTQGVVSKYRSRTSLFGSVNEGNCSLKIEGLKKSHSQDKVYPWVDKDPITSFHTIGHSFYDKTTQIIVSDHAKEPELSVIGMVRVGAQSRVSCSVQHSYSTRHTMLSDVAWEQKVERVWTVSEDDQRVRCTVSYPGGQKATSEIELNAECPIAPLSITNTTEEFLEGVSTNVICTASYTCARNKPTLSWNYGNMVTTTQTTRSGNAQWTTTSTMKFISAATDNGKFLTCYAHFTGAQMRKDASIPLRVKRNMMSRGWSFSAPSSVTGMAGSCVVIPCSFTYTQSRPANPKVIWYLYQSKGYSPVYDSTQGVVSKYRSRTSLFGSVNEGNCSLKIEGLEKSHSQDKVYPWVDKDPITSFHTIGHSFYDKTTQIIVSDHAKEPELSIIGVVRVGAQSRVSCSVQHSCISAPPRLTLSGSLDKTALDTQCCLMWLGAESRASLDCPYEDITMIEKPGNLTEGMAKYVACSVTYKCKKNLPDIVWNFGNMQNQIETKKMSKDTYQTVSNLTFIGSLSDDRKALTCTAVFKDGETSDSVALQITILQADVPFRVSALSRSCVVIPCTYENPQDLLLTRGIWTKQGDMNSYVYHNGRSEILDHFKDRTRLLGDLHNGDCSLEINDIKPFDNGPFCFIAQKGDTGYRFNNSCAFVLMKASPDKPVMTKIVPEADAGSVARVSCSVTHTCSTHPPKFAWSIAPLTNEVTQTALSRSVWETTSNISFTVPAGDGLQNVTCTAIFWRDKQESEIGHFIVKGSLVHQMLRSAPIVAPVTSFALVAVIIAVVLGFIFYKNRRKAEDSQGPPPRPEKRRSLFERLNRNKEAGERPPRPEKRRSFWQRLSSRREEGVYRGKRENQITVLLQTHSHENHAALRPRMSAEVRDNSGETASCK</sequence>
<evidence type="ECO:0000313" key="5">
    <source>
        <dbReference type="Proteomes" id="UP001460270"/>
    </source>
</evidence>
<feature type="domain" description="Ig-like" evidence="3">
    <location>
        <begin position="206"/>
        <end position="300"/>
    </location>
</feature>
<dbReference type="SUPFAM" id="SSF48726">
    <property type="entry name" value="Immunoglobulin"/>
    <property type="match status" value="7"/>
</dbReference>
<keyword evidence="2" id="KW-1133">Transmembrane helix</keyword>
<protein>
    <recommendedName>
        <fullName evidence="3">Ig-like domain-containing protein</fullName>
    </recommendedName>
</protein>
<dbReference type="AlphaFoldDB" id="A0AAW0PJH3"/>
<name>A0AAW0PJH3_9GOBI</name>
<dbReference type="InterPro" id="IPR007110">
    <property type="entry name" value="Ig-like_dom"/>
</dbReference>
<dbReference type="InterPro" id="IPR036179">
    <property type="entry name" value="Ig-like_dom_sf"/>
</dbReference>
<dbReference type="Gene3D" id="2.60.40.10">
    <property type="entry name" value="Immunoglobulins"/>
    <property type="match status" value="8"/>
</dbReference>
<gene>
    <name evidence="4" type="ORF">WMY93_008607</name>
</gene>
<dbReference type="PANTHER" id="PTHR46484">
    <property type="entry name" value="SI:CH211-171H4.5-RELATED"/>
    <property type="match status" value="1"/>
</dbReference>
<dbReference type="InterPro" id="IPR013783">
    <property type="entry name" value="Ig-like_fold"/>
</dbReference>
<organism evidence="4 5">
    <name type="scientific">Mugilogobius chulae</name>
    <name type="common">yellowstripe goby</name>
    <dbReference type="NCBI Taxonomy" id="88201"/>
    <lineage>
        <taxon>Eukaryota</taxon>
        <taxon>Metazoa</taxon>
        <taxon>Chordata</taxon>
        <taxon>Craniata</taxon>
        <taxon>Vertebrata</taxon>
        <taxon>Euteleostomi</taxon>
        <taxon>Actinopterygii</taxon>
        <taxon>Neopterygii</taxon>
        <taxon>Teleostei</taxon>
        <taxon>Neoteleostei</taxon>
        <taxon>Acanthomorphata</taxon>
        <taxon>Gobiaria</taxon>
        <taxon>Gobiiformes</taxon>
        <taxon>Gobioidei</taxon>
        <taxon>Gobiidae</taxon>
        <taxon>Gobionellinae</taxon>
        <taxon>Mugilogobius</taxon>
    </lineage>
</organism>
<dbReference type="Proteomes" id="UP001460270">
    <property type="component" value="Unassembled WGS sequence"/>
</dbReference>
<feature type="region of interest" description="Disordered" evidence="1">
    <location>
        <begin position="1199"/>
        <end position="1226"/>
    </location>
</feature>
<dbReference type="InterPro" id="IPR013106">
    <property type="entry name" value="Ig_V-set"/>
</dbReference>
<evidence type="ECO:0000313" key="4">
    <source>
        <dbReference type="EMBL" id="KAK7926297.1"/>
    </source>
</evidence>
<dbReference type="PROSITE" id="PS50835">
    <property type="entry name" value="IG_LIKE"/>
    <property type="match status" value="3"/>
</dbReference>
<keyword evidence="2" id="KW-0472">Membrane</keyword>
<dbReference type="PANTHER" id="PTHR46484:SF7">
    <property type="entry name" value="MYELIN-ASSOCIATED GLYCOPROTEIN-LIKE-RELATED"/>
    <property type="match status" value="1"/>
</dbReference>
<feature type="compositionally biased region" description="Basic and acidic residues" evidence="1">
    <location>
        <begin position="1199"/>
        <end position="1219"/>
    </location>
</feature>
<keyword evidence="5" id="KW-1185">Reference proteome</keyword>
<dbReference type="InterPro" id="IPR003599">
    <property type="entry name" value="Ig_sub"/>
</dbReference>
<comment type="caution">
    <text evidence="4">The sequence shown here is derived from an EMBL/GenBank/DDBJ whole genome shotgun (WGS) entry which is preliminary data.</text>
</comment>
<dbReference type="SMART" id="SM00409">
    <property type="entry name" value="IG"/>
    <property type="match status" value="6"/>
</dbReference>
<feature type="domain" description="Ig-like" evidence="3">
    <location>
        <begin position="491"/>
        <end position="585"/>
    </location>
</feature>
<evidence type="ECO:0000256" key="1">
    <source>
        <dbReference type="SAM" id="MobiDB-lite"/>
    </source>
</evidence>
<proteinExistence type="predicted"/>
<keyword evidence="2" id="KW-0812">Transmembrane</keyword>
<reference evidence="5" key="1">
    <citation type="submission" date="2024-04" db="EMBL/GenBank/DDBJ databases">
        <title>Salinicola lusitanus LLJ914,a marine bacterium isolated from the Okinawa Trough.</title>
        <authorList>
            <person name="Li J."/>
        </authorList>
    </citation>
    <scope>NUCLEOTIDE SEQUENCE [LARGE SCALE GENOMIC DNA]</scope>
</reference>
<dbReference type="EMBL" id="JBBPFD010000005">
    <property type="protein sequence ID" value="KAK7926297.1"/>
    <property type="molecule type" value="Genomic_DNA"/>
</dbReference>
<dbReference type="Pfam" id="PF07686">
    <property type="entry name" value="V-set"/>
    <property type="match status" value="2"/>
</dbReference>
<evidence type="ECO:0000256" key="2">
    <source>
        <dbReference type="SAM" id="Phobius"/>
    </source>
</evidence>
<evidence type="ECO:0000259" key="3">
    <source>
        <dbReference type="PROSITE" id="PS50835"/>
    </source>
</evidence>
<feature type="transmembrane region" description="Helical" evidence="2">
    <location>
        <begin position="1103"/>
        <end position="1126"/>
    </location>
</feature>
<feature type="domain" description="Ig-like" evidence="3">
    <location>
        <begin position="783"/>
        <end position="877"/>
    </location>
</feature>
<accession>A0AAW0PJH3</accession>